<keyword evidence="2" id="KW-1185">Reference proteome</keyword>
<dbReference type="RefSeq" id="WP_376776566.1">
    <property type="nucleotide sequence ID" value="NZ_BAAAVL010000009.1"/>
</dbReference>
<gene>
    <name evidence="1" type="ORF">H4W29_002973</name>
</gene>
<evidence type="ECO:0000313" key="1">
    <source>
        <dbReference type="EMBL" id="MBE1505792.1"/>
    </source>
</evidence>
<reference evidence="1 2" key="1">
    <citation type="submission" date="2020-10" db="EMBL/GenBank/DDBJ databases">
        <title>Sequencing the genomes of 1000 actinobacteria strains.</title>
        <authorList>
            <person name="Klenk H.-P."/>
        </authorList>
    </citation>
    <scope>NUCLEOTIDE SEQUENCE [LARGE SCALE GENOMIC DNA]</scope>
    <source>
        <strain evidence="1 2">DSM 7307</strain>
    </source>
</reference>
<dbReference type="EMBL" id="JADBEC010000001">
    <property type="protein sequence ID" value="MBE1505792.1"/>
    <property type="molecule type" value="Genomic_DNA"/>
</dbReference>
<sequence>MLCYKRKKINLSLVFAGQAVGIKLVEDRIWLTSFMDYDPGCFDDENYVYAIAGH</sequence>
<name>A0ABR9ISG0_RHIVS</name>
<comment type="caution">
    <text evidence="1">The sequence shown here is derived from an EMBL/GenBank/DDBJ whole genome shotgun (WGS) entry which is preliminary data.</text>
</comment>
<accession>A0ABR9ISG0</accession>
<evidence type="ECO:0000313" key="2">
    <source>
        <dbReference type="Proteomes" id="UP000620262"/>
    </source>
</evidence>
<protein>
    <submittedName>
        <fullName evidence="1">Uncharacterized protein</fullName>
    </submittedName>
</protein>
<proteinExistence type="predicted"/>
<dbReference type="Proteomes" id="UP000620262">
    <property type="component" value="Unassembled WGS sequence"/>
</dbReference>
<organism evidence="1 2">
    <name type="scientific">Rhizobium viscosum</name>
    <name type="common">Arthrobacter viscosus</name>
    <dbReference type="NCBI Taxonomy" id="1673"/>
    <lineage>
        <taxon>Bacteria</taxon>
        <taxon>Pseudomonadati</taxon>
        <taxon>Pseudomonadota</taxon>
        <taxon>Alphaproteobacteria</taxon>
        <taxon>Hyphomicrobiales</taxon>
        <taxon>Rhizobiaceae</taxon>
        <taxon>Rhizobium/Agrobacterium group</taxon>
        <taxon>Rhizobium</taxon>
    </lineage>
</organism>